<sequence>MLKSYSTLLTAQPPSPLMLKAINPSLEIHAEDILDIANQMQQHPAIDSSSSITLSQMDANSNTPDHSWQSKLTPKTSRGPSSPPLSNSIDKKPE</sequence>
<evidence type="ECO:0000256" key="1">
    <source>
        <dbReference type="SAM" id="MobiDB-lite"/>
    </source>
</evidence>
<keyword evidence="3" id="KW-1185">Reference proteome</keyword>
<accession>A0A9Q3EJR3</accession>
<feature type="region of interest" description="Disordered" evidence="1">
    <location>
        <begin position="40"/>
        <end position="94"/>
    </location>
</feature>
<reference evidence="2" key="1">
    <citation type="submission" date="2021-03" db="EMBL/GenBank/DDBJ databases">
        <title>Draft genome sequence of rust myrtle Austropuccinia psidii MF-1, a brazilian biotype.</title>
        <authorList>
            <person name="Quecine M.C."/>
            <person name="Pachon D.M.R."/>
            <person name="Bonatelli M.L."/>
            <person name="Correr F.H."/>
            <person name="Franceschini L.M."/>
            <person name="Leite T.F."/>
            <person name="Margarido G.R.A."/>
            <person name="Almeida C.A."/>
            <person name="Ferrarezi J.A."/>
            <person name="Labate C.A."/>
        </authorList>
    </citation>
    <scope>NUCLEOTIDE SEQUENCE</scope>
    <source>
        <strain evidence="2">MF-1</strain>
    </source>
</reference>
<protein>
    <submittedName>
        <fullName evidence="2">Uncharacterized protein</fullName>
    </submittedName>
</protein>
<comment type="caution">
    <text evidence="2">The sequence shown here is derived from an EMBL/GenBank/DDBJ whole genome shotgun (WGS) entry which is preliminary data.</text>
</comment>
<name>A0A9Q3EJR3_9BASI</name>
<evidence type="ECO:0000313" key="3">
    <source>
        <dbReference type="Proteomes" id="UP000765509"/>
    </source>
</evidence>
<gene>
    <name evidence="2" type="ORF">O181_062468</name>
</gene>
<evidence type="ECO:0000313" key="2">
    <source>
        <dbReference type="EMBL" id="MBW0522753.1"/>
    </source>
</evidence>
<dbReference type="AlphaFoldDB" id="A0A9Q3EJR3"/>
<feature type="compositionally biased region" description="Polar residues" evidence="1">
    <location>
        <begin position="40"/>
        <end position="88"/>
    </location>
</feature>
<proteinExistence type="predicted"/>
<dbReference type="Proteomes" id="UP000765509">
    <property type="component" value="Unassembled WGS sequence"/>
</dbReference>
<dbReference type="EMBL" id="AVOT02029791">
    <property type="protein sequence ID" value="MBW0522753.1"/>
    <property type="molecule type" value="Genomic_DNA"/>
</dbReference>
<organism evidence="2 3">
    <name type="scientific">Austropuccinia psidii MF-1</name>
    <dbReference type="NCBI Taxonomy" id="1389203"/>
    <lineage>
        <taxon>Eukaryota</taxon>
        <taxon>Fungi</taxon>
        <taxon>Dikarya</taxon>
        <taxon>Basidiomycota</taxon>
        <taxon>Pucciniomycotina</taxon>
        <taxon>Pucciniomycetes</taxon>
        <taxon>Pucciniales</taxon>
        <taxon>Sphaerophragmiaceae</taxon>
        <taxon>Austropuccinia</taxon>
    </lineage>
</organism>